<dbReference type="HAMAP" id="MF_00164">
    <property type="entry name" value="GlmS"/>
    <property type="match status" value="1"/>
</dbReference>
<dbReference type="PROSITE" id="PS51278">
    <property type="entry name" value="GATASE_TYPE_2"/>
    <property type="match status" value="1"/>
</dbReference>
<organism evidence="12">
    <name type="scientific">anaerobic digester metagenome</name>
    <dbReference type="NCBI Taxonomy" id="1263854"/>
    <lineage>
        <taxon>unclassified sequences</taxon>
        <taxon>metagenomes</taxon>
        <taxon>ecological metagenomes</taxon>
    </lineage>
</organism>
<dbReference type="GO" id="GO:0097367">
    <property type="term" value="F:carbohydrate derivative binding"/>
    <property type="evidence" value="ECO:0007669"/>
    <property type="project" value="InterPro"/>
</dbReference>
<dbReference type="AlphaFoldDB" id="A0A485LVR0"/>
<dbReference type="GO" id="GO:0006047">
    <property type="term" value="P:UDP-N-acetylglucosamine metabolic process"/>
    <property type="evidence" value="ECO:0007669"/>
    <property type="project" value="TreeGrafter"/>
</dbReference>
<dbReference type="PROSITE" id="PS51464">
    <property type="entry name" value="SIS"/>
    <property type="match status" value="2"/>
</dbReference>
<keyword evidence="5" id="KW-0963">Cytoplasm</keyword>
<dbReference type="InterPro" id="IPR029055">
    <property type="entry name" value="Ntn_hydrolases_N"/>
</dbReference>
<dbReference type="Gene3D" id="3.40.50.10490">
    <property type="entry name" value="Glucose-6-phosphate isomerase like protein, domain 1"/>
    <property type="match status" value="2"/>
</dbReference>
<dbReference type="Gene3D" id="3.60.20.10">
    <property type="entry name" value="Glutamine Phosphoribosylpyrophosphate, subunit 1, domain 1"/>
    <property type="match status" value="1"/>
</dbReference>
<dbReference type="PANTHER" id="PTHR10937:SF0">
    <property type="entry name" value="GLUTAMINE--FRUCTOSE-6-PHOSPHATE TRANSAMINASE (ISOMERIZING)"/>
    <property type="match status" value="1"/>
</dbReference>
<dbReference type="InterPro" id="IPR017932">
    <property type="entry name" value="GATase_2_dom"/>
</dbReference>
<evidence type="ECO:0000256" key="1">
    <source>
        <dbReference type="ARBA" id="ARBA00001031"/>
    </source>
</evidence>
<keyword evidence="6 12" id="KW-0032">Aminotransferase</keyword>
<feature type="domain" description="SIS" evidence="11">
    <location>
        <begin position="458"/>
        <end position="599"/>
    </location>
</feature>
<proteinExistence type="inferred from homology"/>
<evidence type="ECO:0000259" key="10">
    <source>
        <dbReference type="PROSITE" id="PS51278"/>
    </source>
</evidence>
<dbReference type="SUPFAM" id="SSF53697">
    <property type="entry name" value="SIS domain"/>
    <property type="match status" value="1"/>
</dbReference>
<dbReference type="Pfam" id="PF13522">
    <property type="entry name" value="GATase_6"/>
    <property type="match status" value="1"/>
</dbReference>
<evidence type="ECO:0000256" key="3">
    <source>
        <dbReference type="ARBA" id="ARBA00012916"/>
    </source>
</evidence>
<reference evidence="12" key="1">
    <citation type="submission" date="2019-03" db="EMBL/GenBank/DDBJ databases">
        <authorList>
            <person name="Hao L."/>
        </authorList>
    </citation>
    <scope>NUCLEOTIDE SEQUENCE</scope>
</reference>
<evidence type="ECO:0000256" key="5">
    <source>
        <dbReference type="ARBA" id="ARBA00022490"/>
    </source>
</evidence>
<dbReference type="EC" id="2.6.1.16" evidence="3"/>
<dbReference type="GO" id="GO:0005829">
    <property type="term" value="C:cytosol"/>
    <property type="evidence" value="ECO:0007669"/>
    <property type="project" value="TreeGrafter"/>
</dbReference>
<dbReference type="CDD" id="cd05009">
    <property type="entry name" value="SIS_GlmS_GlmD_2"/>
    <property type="match status" value="1"/>
</dbReference>
<dbReference type="CDD" id="cd05008">
    <property type="entry name" value="SIS_GlmS_GlmD_1"/>
    <property type="match status" value="1"/>
</dbReference>
<dbReference type="InterPro" id="IPR001347">
    <property type="entry name" value="SIS_dom"/>
</dbReference>
<dbReference type="NCBIfam" id="NF001484">
    <property type="entry name" value="PRK00331.1"/>
    <property type="match status" value="1"/>
</dbReference>
<comment type="catalytic activity">
    <reaction evidence="1">
        <text>D-fructose 6-phosphate + L-glutamine = D-glucosamine 6-phosphate + L-glutamate</text>
        <dbReference type="Rhea" id="RHEA:13237"/>
        <dbReference type="ChEBI" id="CHEBI:29985"/>
        <dbReference type="ChEBI" id="CHEBI:58359"/>
        <dbReference type="ChEBI" id="CHEBI:58725"/>
        <dbReference type="ChEBI" id="CHEBI:61527"/>
        <dbReference type="EC" id="2.6.1.16"/>
    </reaction>
</comment>
<dbReference type="NCBIfam" id="TIGR01135">
    <property type="entry name" value="glmS"/>
    <property type="match status" value="1"/>
</dbReference>
<protein>
    <recommendedName>
        <fullName evidence="4">Glutamine--fructose-6-phosphate aminotransferase [isomerizing]</fullName>
        <ecNumber evidence="3">2.6.1.16</ecNumber>
    </recommendedName>
</protein>
<evidence type="ECO:0000256" key="9">
    <source>
        <dbReference type="ARBA" id="ARBA00022962"/>
    </source>
</evidence>
<keyword evidence="7 12" id="KW-0808">Transferase</keyword>
<evidence type="ECO:0000256" key="7">
    <source>
        <dbReference type="ARBA" id="ARBA00022679"/>
    </source>
</evidence>
<dbReference type="InterPro" id="IPR035490">
    <property type="entry name" value="GlmS/FrlB_SIS"/>
</dbReference>
<evidence type="ECO:0000256" key="2">
    <source>
        <dbReference type="ARBA" id="ARBA00004496"/>
    </source>
</evidence>
<dbReference type="InterPro" id="IPR005855">
    <property type="entry name" value="GFAT"/>
</dbReference>
<dbReference type="FunFam" id="3.40.50.10490:FF:000001">
    <property type="entry name" value="Glutamine--fructose-6-phosphate aminotransferase [isomerizing]"/>
    <property type="match status" value="1"/>
</dbReference>
<dbReference type="GO" id="GO:0004360">
    <property type="term" value="F:glutamine-fructose-6-phosphate transaminase (isomerizing) activity"/>
    <property type="evidence" value="ECO:0007669"/>
    <property type="project" value="UniProtKB-EC"/>
</dbReference>
<name>A0A485LVR0_9ZZZZ</name>
<dbReference type="FunFam" id="3.40.50.10490:FF:000022">
    <property type="entry name" value="Glutamine--fructose-6-phosphate aminotransferase [isomerizing]"/>
    <property type="match status" value="1"/>
</dbReference>
<sequence>MSGIIGYIGEKQAYPILIAGLHKLEYKGYDSAGIAIQCPDSLKIIKTKGKISNLEEKVGESPPAGNAGCGHLRWATHGAPSEINAHPQKACSDDFALVHNGIIENYLPLRQWLESEGHRFASETDTEVLVHLIEHYYRGDLLQSVQEAIKKVTGSFALIAGCREEKDRLVCVRKDLPLMIGLGEAENFISSDLAALLPHTRKIHILEDRETALVTASAVKIFNTDCTVLQKKAQEITWDVTSAEKGGYEHFMRKEIMEQPQALRETMRGRLVDGGKKINLAELDFTSEEIKDISKIFIVACGTAYHAGLVGKYLLEKILRLPVEVDVASEFRYRDPLLCAKTLVIVISQSGETADTLAALRLARERGQQVLAITNVVGSSVAREADKVLFTWAGPEIAVASTKAYLTQLLSLYILTLYLAQERGALEREQLKKAGEALFSLPAQVENILNREKEIPEFAAYLSRWESAFFIGRNLDFAVALEGALKLKEISYIHAEAYAAGELKHGTLALIVEGIPVVALATQKAVLEKSLSNIKEIKARGGYVLCFAQEGMEALQNEVDSIFYLPSTDDIFLPMLAVIPLQLLAYYTAVARGCPVDNPRNLTKSVTVE</sequence>
<dbReference type="FunFam" id="3.60.20.10:FF:000006">
    <property type="entry name" value="Glutamine--fructose-6-phosphate aminotransferase [isomerizing]"/>
    <property type="match status" value="1"/>
</dbReference>
<dbReference type="InterPro" id="IPR035466">
    <property type="entry name" value="GlmS/AgaS_SIS"/>
</dbReference>
<evidence type="ECO:0000256" key="8">
    <source>
        <dbReference type="ARBA" id="ARBA00022737"/>
    </source>
</evidence>
<comment type="subcellular location">
    <subcellularLocation>
        <location evidence="2">Cytoplasm</location>
    </subcellularLocation>
</comment>
<dbReference type="EMBL" id="CAADRN010000081">
    <property type="protein sequence ID" value="VFU12379.1"/>
    <property type="molecule type" value="Genomic_DNA"/>
</dbReference>
<dbReference type="GO" id="GO:0006002">
    <property type="term" value="P:fructose 6-phosphate metabolic process"/>
    <property type="evidence" value="ECO:0007669"/>
    <property type="project" value="TreeGrafter"/>
</dbReference>
<keyword evidence="9" id="KW-0315">Glutamine amidotransferase</keyword>
<gene>
    <name evidence="12" type="primary">glmS</name>
    <name evidence="12" type="ORF">SCFA_1710001</name>
</gene>
<accession>A0A485LVR0</accession>
<dbReference type="SUPFAM" id="SSF56235">
    <property type="entry name" value="N-terminal nucleophile aminohydrolases (Ntn hydrolases)"/>
    <property type="match status" value="1"/>
</dbReference>
<keyword evidence="8" id="KW-0677">Repeat</keyword>
<evidence type="ECO:0000313" key="12">
    <source>
        <dbReference type="EMBL" id="VFU12379.1"/>
    </source>
</evidence>
<feature type="domain" description="Glutamine amidotransferase type-2" evidence="10">
    <location>
        <begin position="2"/>
        <end position="217"/>
    </location>
</feature>
<dbReference type="GO" id="GO:0006487">
    <property type="term" value="P:protein N-linked glycosylation"/>
    <property type="evidence" value="ECO:0007669"/>
    <property type="project" value="TreeGrafter"/>
</dbReference>
<dbReference type="Pfam" id="PF01380">
    <property type="entry name" value="SIS"/>
    <property type="match status" value="2"/>
</dbReference>
<evidence type="ECO:0000259" key="11">
    <source>
        <dbReference type="PROSITE" id="PS51464"/>
    </source>
</evidence>
<evidence type="ECO:0000256" key="4">
    <source>
        <dbReference type="ARBA" id="ARBA00016090"/>
    </source>
</evidence>
<dbReference type="InterPro" id="IPR047084">
    <property type="entry name" value="GFAT_N"/>
</dbReference>
<dbReference type="InterPro" id="IPR046348">
    <property type="entry name" value="SIS_dom_sf"/>
</dbReference>
<dbReference type="CDD" id="cd00714">
    <property type="entry name" value="GFAT"/>
    <property type="match status" value="1"/>
</dbReference>
<dbReference type="PANTHER" id="PTHR10937">
    <property type="entry name" value="GLUCOSAMINE--FRUCTOSE-6-PHOSPHATE AMINOTRANSFERASE, ISOMERIZING"/>
    <property type="match status" value="1"/>
</dbReference>
<feature type="domain" description="SIS" evidence="11">
    <location>
        <begin position="286"/>
        <end position="425"/>
    </location>
</feature>
<evidence type="ECO:0000256" key="6">
    <source>
        <dbReference type="ARBA" id="ARBA00022576"/>
    </source>
</evidence>